<proteinExistence type="inferred from homology"/>
<dbReference type="Gene3D" id="3.30.2180.10">
    <property type="entry name" value="ATP12-like"/>
    <property type="match status" value="1"/>
</dbReference>
<comment type="similarity">
    <text evidence="2">Belongs to the ATP12 family.</text>
</comment>
<reference evidence="6 7" key="1">
    <citation type="submission" date="2021-06" db="EMBL/GenBank/DDBJ databases">
        <title>Caerostris extrusa draft genome.</title>
        <authorList>
            <person name="Kono N."/>
            <person name="Arakawa K."/>
        </authorList>
    </citation>
    <scope>NUCLEOTIDE SEQUENCE [LARGE SCALE GENOMIC DNA]</scope>
</reference>
<accession>A0AAV4TSP8</accession>
<dbReference type="SUPFAM" id="SSF160909">
    <property type="entry name" value="ATP12-like"/>
    <property type="match status" value="1"/>
</dbReference>
<dbReference type="InterPro" id="IPR023335">
    <property type="entry name" value="ATP12_ortho_dom_sf"/>
</dbReference>
<keyword evidence="3" id="KW-0809">Transit peptide</keyword>
<dbReference type="PANTHER" id="PTHR21013">
    <property type="entry name" value="ATP SYNTHASE MITOCHONDRIAL F1 COMPLEX ASSEMBLY FACTOR 2/ATP12 PROTEIN, MITOCHONDRIAL PRECURSOR"/>
    <property type="match status" value="1"/>
</dbReference>
<evidence type="ECO:0000256" key="3">
    <source>
        <dbReference type="ARBA" id="ARBA00022946"/>
    </source>
</evidence>
<evidence type="ECO:0000256" key="2">
    <source>
        <dbReference type="ARBA" id="ARBA00008231"/>
    </source>
</evidence>
<dbReference type="PANTHER" id="PTHR21013:SF10">
    <property type="entry name" value="ATP SYNTHASE MITOCHONDRIAL F1 COMPLEX ASSEMBLY FACTOR 2"/>
    <property type="match status" value="1"/>
</dbReference>
<comment type="caution">
    <text evidence="6">The sequence shown here is derived from an EMBL/GenBank/DDBJ whole genome shotgun (WGS) entry which is preliminary data.</text>
</comment>
<dbReference type="Gene3D" id="1.10.3580.10">
    <property type="entry name" value="ATP12 ATPase"/>
    <property type="match status" value="1"/>
</dbReference>
<evidence type="ECO:0000256" key="5">
    <source>
        <dbReference type="ARBA" id="ARBA00023186"/>
    </source>
</evidence>
<sequence length="282" mass="32191">MSSAIVSSIRSLLVASKHFACRTLHRNYPAPVKRFYRNVHVSESDGRFEICLDKRKLKTPSGTLLQVPNEALATAIATEWDMQQNIIRQHSMHITALCNTAIDNPCRQNSDDIVDGMLQYLASDTLCFRSSEPPNLAELQIQKWDPLLKWFENRYQVKIYISEDVSTNPVPDETLAKIKRQLLSYNYWCLIGINFTAENLKSLILTLAVINHVIDVKEVVALSRLETIFQIQNWGTVEWAHEVDEAQLKTRVAAGALFTYLNEGSSDFIEKTTSKKMQMLNK</sequence>
<evidence type="ECO:0000256" key="1">
    <source>
        <dbReference type="ARBA" id="ARBA00004173"/>
    </source>
</evidence>
<dbReference type="Pfam" id="PF07542">
    <property type="entry name" value="ATP12"/>
    <property type="match status" value="1"/>
</dbReference>
<name>A0AAV4TSP8_CAEEX</name>
<comment type="subcellular location">
    <subcellularLocation>
        <location evidence="1">Mitochondrion</location>
    </subcellularLocation>
</comment>
<gene>
    <name evidence="6" type="primary">ATPAF2</name>
    <name evidence="6" type="ORF">CEXT_798281</name>
</gene>
<evidence type="ECO:0000313" key="7">
    <source>
        <dbReference type="Proteomes" id="UP001054945"/>
    </source>
</evidence>
<evidence type="ECO:0000256" key="4">
    <source>
        <dbReference type="ARBA" id="ARBA00023128"/>
    </source>
</evidence>
<dbReference type="GO" id="GO:0005739">
    <property type="term" value="C:mitochondrion"/>
    <property type="evidence" value="ECO:0007669"/>
    <property type="project" value="UniProtKB-SubCell"/>
</dbReference>
<keyword evidence="7" id="KW-1185">Reference proteome</keyword>
<evidence type="ECO:0000313" key="6">
    <source>
        <dbReference type="EMBL" id="GIY48076.1"/>
    </source>
</evidence>
<dbReference type="EMBL" id="BPLR01011672">
    <property type="protein sequence ID" value="GIY48076.1"/>
    <property type="molecule type" value="Genomic_DNA"/>
</dbReference>
<keyword evidence="4" id="KW-0496">Mitochondrion</keyword>
<dbReference type="InterPro" id="IPR011419">
    <property type="entry name" value="ATP12_ATP_synth-F1-assembly"/>
</dbReference>
<organism evidence="6 7">
    <name type="scientific">Caerostris extrusa</name>
    <name type="common">Bark spider</name>
    <name type="synonym">Caerostris bankana</name>
    <dbReference type="NCBI Taxonomy" id="172846"/>
    <lineage>
        <taxon>Eukaryota</taxon>
        <taxon>Metazoa</taxon>
        <taxon>Ecdysozoa</taxon>
        <taxon>Arthropoda</taxon>
        <taxon>Chelicerata</taxon>
        <taxon>Arachnida</taxon>
        <taxon>Araneae</taxon>
        <taxon>Araneomorphae</taxon>
        <taxon>Entelegynae</taxon>
        <taxon>Araneoidea</taxon>
        <taxon>Araneidae</taxon>
        <taxon>Caerostris</taxon>
    </lineage>
</organism>
<dbReference type="Proteomes" id="UP001054945">
    <property type="component" value="Unassembled WGS sequence"/>
</dbReference>
<protein>
    <submittedName>
        <fullName evidence="6">ATP synthase mitochondrial F1 complex assembly factor 2</fullName>
    </submittedName>
</protein>
<dbReference type="GO" id="GO:0033615">
    <property type="term" value="P:mitochondrial proton-transporting ATP synthase complex assembly"/>
    <property type="evidence" value="ECO:0007669"/>
    <property type="project" value="TreeGrafter"/>
</dbReference>
<dbReference type="InterPro" id="IPR042272">
    <property type="entry name" value="ATP12_ATP_synth-F1-assembly_N"/>
</dbReference>
<keyword evidence="5" id="KW-0143">Chaperone</keyword>
<dbReference type="AlphaFoldDB" id="A0AAV4TSP8"/>